<name>A0AAD6DDU4_9EURO</name>
<feature type="region of interest" description="Disordered" evidence="1">
    <location>
        <begin position="324"/>
        <end position="357"/>
    </location>
</feature>
<feature type="chain" id="PRO_5042066115" description="NIMA-interacting protein TinC" evidence="2">
    <location>
        <begin position="25"/>
        <end position="964"/>
    </location>
</feature>
<comment type="caution">
    <text evidence="3">The sequence shown here is derived from an EMBL/GenBank/DDBJ whole genome shotgun (WGS) entry which is preliminary data.</text>
</comment>
<feature type="compositionally biased region" description="Low complexity" evidence="1">
    <location>
        <begin position="748"/>
        <end position="758"/>
    </location>
</feature>
<dbReference type="AlphaFoldDB" id="A0AAD6DDU4"/>
<feature type="compositionally biased region" description="Gly residues" evidence="1">
    <location>
        <begin position="759"/>
        <end position="769"/>
    </location>
</feature>
<feature type="signal peptide" evidence="2">
    <location>
        <begin position="1"/>
        <end position="24"/>
    </location>
</feature>
<feature type="region of interest" description="Disordered" evidence="1">
    <location>
        <begin position="645"/>
        <end position="921"/>
    </location>
</feature>
<gene>
    <name evidence="3" type="ORF">N7450_010077</name>
</gene>
<accession>A0AAD6DDU4</accession>
<keyword evidence="4" id="KW-1185">Reference proteome</keyword>
<protein>
    <recommendedName>
        <fullName evidence="5">NIMA-interacting protein TinC</fullName>
    </recommendedName>
</protein>
<dbReference type="InterPro" id="IPR052577">
    <property type="entry name" value="VWA7"/>
</dbReference>
<feature type="compositionally biased region" description="Gly residues" evidence="1">
    <location>
        <begin position="592"/>
        <end position="601"/>
    </location>
</feature>
<dbReference type="InterPro" id="IPR010816">
    <property type="entry name" value="Het-C"/>
</dbReference>
<feature type="compositionally biased region" description="Basic and acidic residues" evidence="1">
    <location>
        <begin position="645"/>
        <end position="687"/>
    </location>
</feature>
<feature type="compositionally biased region" description="Basic and acidic residues" evidence="1">
    <location>
        <begin position="543"/>
        <end position="571"/>
    </location>
</feature>
<feature type="compositionally biased region" description="Basic residues" evidence="1">
    <location>
        <begin position="688"/>
        <end position="697"/>
    </location>
</feature>
<sequence>MGLSLQSWVLSLFVLLAFSSQVHAFGAGNIASLSKIEGQNWRHGDIEDALLSLFLARVAGGRKFGKLDVKRVYFGNWLRDYSQAVDVGTCKYVSAEAIRILIWVLGFMSFGYGTREFEVTTERLGCYQPTEHIDNPKGYAEGDDARRYDRRLRGPVDERRELSIDPRTGLKSYIASEDMGIDTSAELIRRVLGKSIQMGRRYSRSRNDDDLYEALRLLGTGLHCLEDYAAHSNYTELSLLELGERDVFPHVGRDTKVEIRGARHPVYPIVTGTFGGVDFFHSVLGELSDKTMQSELQSLEGAISESEGDSPSLLQDLLSKIPSGLLGDNDDQSGKMDDFKSKADDARQNNQNISPREPEEWTRYLDDVHKQIYPVLQWHDELLQKINQAIEKIPVLPDLIEQIQDQITVFVFSVIAPYVLPIIKQVKSELETGSSEVIQSSREQQHIVFNDDSCSDPTHSMLSKDHFSNILNEPAGRIASSVVKWAVPQLMQCWDDENADIDRTLTRIISGVFHHPALREYGEDGAGEMRQTMFSTVEQWWSEKSDRERGSLRDQLSRDGVLKGRNHKEGVQDCGHGCGKPLALPAGKHSSSGGGSGGSSYGHGQNRPSKNDTGLEKIASEAVGGGALGGLVGGLVGGVGSMILDDGKEERKTPKPRRNDSGDEKYERRHQNKPHKNESDDSDEERKHRQRHQPQHHQRPEHESGYQQQSYGGASQSGYGRSEYQSETSSYGQAPRRDEYSSGRPHGGDYQSGSQSYGGSYGGSGGGSYGNDSYGGASGGASYGASSGGASYGGSSGGYGGSSSGYGGSSGGYGGSSGGYGGSSGGYGASSDGYGGSSGGYGGSYGEAPVRRDEYSQPSAPNYHREQYQQSGNSSYYQEERRETHGGRTEYQRTETRYDYSSPQSTYETVQQSSYSRSGYEHTEIHRPDMADNAAAIVSMNDLLTVPQRAMDSDMKVAVEVSST</sequence>
<feature type="compositionally biased region" description="Polar residues" evidence="1">
    <location>
        <begin position="899"/>
        <end position="917"/>
    </location>
</feature>
<proteinExistence type="predicted"/>
<feature type="compositionally biased region" description="Basic and acidic residues" evidence="1">
    <location>
        <begin position="878"/>
        <end position="898"/>
    </location>
</feature>
<organism evidence="3 4">
    <name type="scientific">Penicillium hetheringtonii</name>
    <dbReference type="NCBI Taxonomy" id="911720"/>
    <lineage>
        <taxon>Eukaryota</taxon>
        <taxon>Fungi</taxon>
        <taxon>Dikarya</taxon>
        <taxon>Ascomycota</taxon>
        <taxon>Pezizomycotina</taxon>
        <taxon>Eurotiomycetes</taxon>
        <taxon>Eurotiomycetidae</taxon>
        <taxon>Eurotiales</taxon>
        <taxon>Aspergillaceae</taxon>
        <taxon>Penicillium</taxon>
    </lineage>
</organism>
<feature type="compositionally biased region" description="Gly residues" evidence="1">
    <location>
        <begin position="776"/>
        <end position="845"/>
    </location>
</feature>
<reference evidence="3 4" key="1">
    <citation type="journal article" date="2023" name="IMA Fungus">
        <title>Comparative genomic study of the Penicillium genus elucidates a diverse pangenome and 15 lateral gene transfer events.</title>
        <authorList>
            <person name="Petersen C."/>
            <person name="Sorensen T."/>
            <person name="Nielsen M.R."/>
            <person name="Sondergaard T.E."/>
            <person name="Sorensen J.L."/>
            <person name="Fitzpatrick D.A."/>
            <person name="Frisvad J.C."/>
            <person name="Nielsen K.L."/>
        </authorList>
    </citation>
    <scope>NUCLEOTIDE SEQUENCE [LARGE SCALE GENOMIC DNA]</scope>
    <source>
        <strain evidence="3 4">IBT 29057</strain>
    </source>
</reference>
<feature type="region of interest" description="Disordered" evidence="1">
    <location>
        <begin position="585"/>
        <end position="613"/>
    </location>
</feature>
<evidence type="ECO:0000313" key="3">
    <source>
        <dbReference type="EMBL" id="KAJ5573093.1"/>
    </source>
</evidence>
<evidence type="ECO:0000313" key="4">
    <source>
        <dbReference type="Proteomes" id="UP001216150"/>
    </source>
</evidence>
<feature type="compositionally biased region" description="Basic and acidic residues" evidence="1">
    <location>
        <begin position="332"/>
        <end position="347"/>
    </location>
</feature>
<evidence type="ECO:0000256" key="2">
    <source>
        <dbReference type="SAM" id="SignalP"/>
    </source>
</evidence>
<feature type="region of interest" description="Disordered" evidence="1">
    <location>
        <begin position="543"/>
        <end position="573"/>
    </location>
</feature>
<keyword evidence="2" id="KW-0732">Signal</keyword>
<dbReference type="PANTHER" id="PTHR14905:SF11">
    <property type="entry name" value="TINC (EUROFUNG)"/>
    <property type="match status" value="1"/>
</dbReference>
<dbReference type="PANTHER" id="PTHR14905">
    <property type="entry name" value="NG37"/>
    <property type="match status" value="1"/>
</dbReference>
<feature type="compositionally biased region" description="Low complexity" evidence="1">
    <location>
        <begin position="868"/>
        <end position="877"/>
    </location>
</feature>
<feature type="compositionally biased region" description="Polar residues" evidence="1">
    <location>
        <begin position="723"/>
        <end position="732"/>
    </location>
</feature>
<dbReference type="EMBL" id="JAQJAC010000009">
    <property type="protein sequence ID" value="KAJ5573093.1"/>
    <property type="molecule type" value="Genomic_DNA"/>
</dbReference>
<dbReference type="Pfam" id="PF07217">
    <property type="entry name" value="Het-C"/>
    <property type="match status" value="1"/>
</dbReference>
<feature type="compositionally biased region" description="Low complexity" evidence="1">
    <location>
        <begin position="705"/>
        <end position="720"/>
    </location>
</feature>
<dbReference type="Proteomes" id="UP001216150">
    <property type="component" value="Unassembled WGS sequence"/>
</dbReference>
<evidence type="ECO:0000256" key="1">
    <source>
        <dbReference type="SAM" id="MobiDB-lite"/>
    </source>
</evidence>
<evidence type="ECO:0008006" key="5">
    <source>
        <dbReference type="Google" id="ProtNLM"/>
    </source>
</evidence>